<feature type="region of interest" description="Disordered" evidence="1">
    <location>
        <begin position="216"/>
        <end position="241"/>
    </location>
</feature>
<evidence type="ECO:0000256" key="1">
    <source>
        <dbReference type="SAM" id="MobiDB-lite"/>
    </source>
</evidence>
<dbReference type="RefSeq" id="WP_147942669.1">
    <property type="nucleotide sequence ID" value="NZ_CP108085.1"/>
</dbReference>
<keyword evidence="4" id="KW-1185">Reference proteome</keyword>
<name>A0ABZ1SHW6_9ACTN</name>
<feature type="transmembrane region" description="Helical" evidence="2">
    <location>
        <begin position="192"/>
        <end position="214"/>
    </location>
</feature>
<dbReference type="EMBL" id="CP108085">
    <property type="protein sequence ID" value="WUP72585.1"/>
    <property type="molecule type" value="Genomic_DNA"/>
</dbReference>
<keyword evidence="2" id="KW-0472">Membrane</keyword>
<proteinExistence type="predicted"/>
<dbReference type="Proteomes" id="UP001432011">
    <property type="component" value="Chromosome"/>
</dbReference>
<feature type="transmembrane region" description="Helical" evidence="2">
    <location>
        <begin position="15"/>
        <end position="36"/>
    </location>
</feature>
<gene>
    <name evidence="3" type="ORF">OG913_24545</name>
</gene>
<protein>
    <recommendedName>
        <fullName evidence="5">Polysaccharide chain length determinant N-terminal domain-containing protein</fullName>
    </recommendedName>
</protein>
<evidence type="ECO:0000313" key="3">
    <source>
        <dbReference type="EMBL" id="WUP72585.1"/>
    </source>
</evidence>
<keyword evidence="2" id="KW-0812">Transmembrane</keyword>
<organism evidence="3 4">
    <name type="scientific">Microbispora hainanensis</name>
    <dbReference type="NCBI Taxonomy" id="568844"/>
    <lineage>
        <taxon>Bacteria</taxon>
        <taxon>Bacillati</taxon>
        <taxon>Actinomycetota</taxon>
        <taxon>Actinomycetes</taxon>
        <taxon>Streptosporangiales</taxon>
        <taxon>Streptosporangiaceae</taxon>
        <taxon>Microbispora</taxon>
    </lineage>
</organism>
<evidence type="ECO:0000256" key="2">
    <source>
        <dbReference type="SAM" id="Phobius"/>
    </source>
</evidence>
<sequence length="241" mass="26053">MLDFWRAIGVVLRRWYVAIPALLAAFGGSYLVYVSIPPQYISQSVLTLTVPTTGPVKPGDPNARVQQANPMLNFDGGLNMAASIIVQVLGTSEVRTALGAPRGGETTYEVNNGSSNPELLFSSPFVFIQGRSVHPEEARKIVVKVAERAKIELDKRQRQLKAPPVTFIVMAEMVAPTAPISERSERTRTTAAVLVLGGIAALSSAFMAESLAAASRRRAASRSRPPTEADWLPAERSVLQR</sequence>
<reference evidence="3" key="1">
    <citation type="submission" date="2022-10" db="EMBL/GenBank/DDBJ databases">
        <title>The complete genomes of actinobacterial strains from the NBC collection.</title>
        <authorList>
            <person name="Joergensen T.S."/>
            <person name="Alvarez Arevalo M."/>
            <person name="Sterndorff E.B."/>
            <person name="Faurdal D."/>
            <person name="Vuksanovic O."/>
            <person name="Mourched A.-S."/>
            <person name="Charusanti P."/>
            <person name="Shaw S."/>
            <person name="Blin K."/>
            <person name="Weber T."/>
        </authorList>
    </citation>
    <scope>NUCLEOTIDE SEQUENCE</scope>
    <source>
        <strain evidence="3">NBC_00254</strain>
    </source>
</reference>
<evidence type="ECO:0000313" key="4">
    <source>
        <dbReference type="Proteomes" id="UP001432011"/>
    </source>
</evidence>
<evidence type="ECO:0008006" key="5">
    <source>
        <dbReference type="Google" id="ProtNLM"/>
    </source>
</evidence>
<keyword evidence="2" id="KW-1133">Transmembrane helix</keyword>
<accession>A0ABZ1SHW6</accession>